<feature type="compositionally biased region" description="Basic and acidic residues" evidence="19">
    <location>
        <begin position="376"/>
        <end position="394"/>
    </location>
</feature>
<dbReference type="VEuPathDB" id="CryptoDB:Cvel_17665"/>
<dbReference type="EMBL" id="CDMZ01000467">
    <property type="protein sequence ID" value="CEM14952.1"/>
    <property type="molecule type" value="Genomic_DNA"/>
</dbReference>
<evidence type="ECO:0000256" key="4">
    <source>
        <dbReference type="ARBA" id="ARBA00022461"/>
    </source>
</evidence>
<feature type="compositionally biased region" description="Basic and acidic residues" evidence="19">
    <location>
        <begin position="443"/>
        <end position="487"/>
    </location>
</feature>
<feature type="domain" description="Sushi" evidence="20">
    <location>
        <begin position="1230"/>
        <end position="1294"/>
    </location>
</feature>
<evidence type="ECO:0000256" key="13">
    <source>
        <dbReference type="ARBA" id="ARBA00023170"/>
    </source>
</evidence>
<evidence type="ECO:0000256" key="10">
    <source>
        <dbReference type="ARBA" id="ARBA00023065"/>
    </source>
</evidence>
<comment type="similarity">
    <text evidence="18">Belongs to the amiloride-sensitive sodium channel (TC 1.A.6) family.</text>
</comment>
<feature type="domain" description="Sushi" evidence="20">
    <location>
        <begin position="1102"/>
        <end position="1162"/>
    </location>
</feature>
<feature type="domain" description="Sushi" evidence="20">
    <location>
        <begin position="1166"/>
        <end position="1226"/>
    </location>
</feature>
<accession>A0A0G4FLR3</accession>
<evidence type="ECO:0000256" key="1">
    <source>
        <dbReference type="ARBA" id="ARBA00004141"/>
    </source>
</evidence>
<dbReference type="PRINTS" id="PR01078">
    <property type="entry name" value="AMINACHANNEL"/>
</dbReference>
<keyword evidence="3 18" id="KW-0813">Transport</keyword>
<feature type="domain" description="Sushi" evidence="20">
    <location>
        <begin position="2082"/>
        <end position="2163"/>
    </location>
</feature>
<feature type="region of interest" description="Disordered" evidence="19">
    <location>
        <begin position="375"/>
        <end position="394"/>
    </location>
</feature>
<gene>
    <name evidence="21" type="ORF">Cvel_17665</name>
</gene>
<keyword evidence="13" id="KW-0675">Receptor</keyword>
<evidence type="ECO:0000256" key="18">
    <source>
        <dbReference type="RuleBase" id="RU000679"/>
    </source>
</evidence>
<dbReference type="Gene3D" id="3.80.10.10">
    <property type="entry name" value="Ribonuclease Inhibitor"/>
    <property type="match status" value="2"/>
</dbReference>
<keyword evidence="12" id="KW-1015">Disulfide bond</keyword>
<keyword evidence="7" id="KW-0732">Signal</keyword>
<dbReference type="InterPro" id="IPR000436">
    <property type="entry name" value="Sushi_SCR_CCP_dom"/>
</dbReference>
<feature type="domain" description="Sushi" evidence="20">
    <location>
        <begin position="1897"/>
        <end position="1957"/>
    </location>
</feature>
<evidence type="ECO:0000256" key="3">
    <source>
        <dbReference type="ARBA" id="ARBA00022448"/>
    </source>
</evidence>
<evidence type="ECO:0000256" key="19">
    <source>
        <dbReference type="SAM" id="MobiDB-lite"/>
    </source>
</evidence>
<dbReference type="GO" id="GO:0005886">
    <property type="term" value="C:plasma membrane"/>
    <property type="evidence" value="ECO:0007669"/>
    <property type="project" value="UniProtKB-SubCell"/>
</dbReference>
<evidence type="ECO:0000313" key="21">
    <source>
        <dbReference type="EMBL" id="CEM14952.1"/>
    </source>
</evidence>
<feature type="compositionally biased region" description="Basic residues" evidence="19">
    <location>
        <begin position="488"/>
        <end position="499"/>
    </location>
</feature>
<feature type="domain" description="Sushi" evidence="20">
    <location>
        <begin position="1705"/>
        <end position="1784"/>
    </location>
</feature>
<evidence type="ECO:0000256" key="8">
    <source>
        <dbReference type="ARBA" id="ARBA00022989"/>
    </source>
</evidence>
<keyword evidence="8" id="KW-1133">Transmembrane helix</keyword>
<dbReference type="InterPro" id="IPR032675">
    <property type="entry name" value="LRR_dom_sf"/>
</dbReference>
<evidence type="ECO:0000256" key="16">
    <source>
        <dbReference type="ARBA" id="ARBA00023303"/>
    </source>
</evidence>
<evidence type="ECO:0000256" key="11">
    <source>
        <dbReference type="ARBA" id="ARBA00023136"/>
    </source>
</evidence>
<feature type="compositionally biased region" description="Polar residues" evidence="19">
    <location>
        <begin position="538"/>
        <end position="549"/>
    </location>
</feature>
<proteinExistence type="inferred from homology"/>
<evidence type="ECO:0000256" key="17">
    <source>
        <dbReference type="ARBA" id="ARBA00037847"/>
    </source>
</evidence>
<feature type="compositionally biased region" description="Basic and acidic residues" evidence="19">
    <location>
        <begin position="559"/>
        <end position="576"/>
    </location>
</feature>
<feature type="compositionally biased region" description="Polar residues" evidence="19">
    <location>
        <begin position="648"/>
        <end position="658"/>
    </location>
</feature>
<keyword evidence="4 18" id="KW-0894">Sodium channel</keyword>
<feature type="domain" description="Sushi" evidence="20">
    <location>
        <begin position="1304"/>
        <end position="1357"/>
    </location>
</feature>
<keyword evidence="15 18" id="KW-0739">Sodium transport</keyword>
<dbReference type="Pfam" id="PF00858">
    <property type="entry name" value="ASC"/>
    <property type="match status" value="1"/>
</dbReference>
<dbReference type="PANTHER" id="PTHR48052:SF8">
    <property type="entry name" value="LRR RECEPTOR-LIKE SERINE_THREONINE-PROTEIN KINASE FLS2"/>
    <property type="match status" value="1"/>
</dbReference>
<dbReference type="PANTHER" id="PTHR48052">
    <property type="entry name" value="UNNAMED PRODUCT"/>
    <property type="match status" value="1"/>
</dbReference>
<dbReference type="GO" id="GO:0005272">
    <property type="term" value="F:sodium channel activity"/>
    <property type="evidence" value="ECO:0007669"/>
    <property type="project" value="UniProtKB-KW"/>
</dbReference>
<keyword evidence="16 18" id="KW-0407">Ion channel</keyword>
<comment type="subcellular location">
    <subcellularLocation>
        <location evidence="2">Cell membrane</location>
    </subcellularLocation>
    <subcellularLocation>
        <location evidence="17">Endomembrane system</location>
        <topology evidence="17">Single-pass membrane protein</topology>
    </subcellularLocation>
    <subcellularLocation>
        <location evidence="1">Membrane</location>
        <topology evidence="1">Multi-pass membrane protein</topology>
    </subcellularLocation>
</comment>
<feature type="region of interest" description="Disordered" evidence="19">
    <location>
        <begin position="403"/>
        <end position="629"/>
    </location>
</feature>
<feature type="compositionally biased region" description="Pro residues" evidence="19">
    <location>
        <begin position="602"/>
        <end position="616"/>
    </location>
</feature>
<organism evidence="21">
    <name type="scientific">Chromera velia CCMP2878</name>
    <dbReference type="NCBI Taxonomy" id="1169474"/>
    <lineage>
        <taxon>Eukaryota</taxon>
        <taxon>Sar</taxon>
        <taxon>Alveolata</taxon>
        <taxon>Colpodellida</taxon>
        <taxon>Chromeraceae</taxon>
        <taxon>Chromera</taxon>
    </lineage>
</organism>
<sequence>MNPLLESKLLEDEAFLQLWYFYQAASAVDIPVSALTKANMIAGAEKNLFTRCSSGQRLTTLCNAANVVVTADDFNGACFTLHALKVQPRVTQRAPGASYGLTLEIDVNSLEYLNTTGTLGVLLAVHPSNVTSVPWESGLLLGAGREHRLGIRKQIKKRLQKPWGECRDDGKIYPGLAGYSQRTCQLGCLGEKTHAKCGCRTPGLHGDFSLCATVSDEKCALDVFESTDLVEACKCPVPCYEEIFESSLQSAGLSWPAPKHSLLRASNQGVETDEEFEAFQQTDLGAVVVEVYYETLDVEIFEDRPASTVASFLGNVGGNMGLFLGISVISLLEFAFFLVDFVGVFSFRLPLRDAFWGWVIPCLCCRLKRNQRRRRQNGEGKGASREGGRKASKEMCARRDENGIGGLYSTASPATYKGGSQYEKPDTVPINFVTTPSEDEREQQERERERRYERERQDEMEAERQRRDENDRERQSYEMEREMERSYGGKRRKKKRERRRREDTDSEAVMEDGYQTERILEEDPQEHQPPLNFHHVSSHTFDSSLNHPTIPTPTPAYSNHREDAAVVWREKGRKDPPTPSSSTVPLETQSVYLHRPSRVLPQPRPFPPESPLPSPSAQPSSFPLQGGDSLACSSRAALHLSSKGPPVSKTTSVRGKSKVNQMMDTSPVRRSTGGAVVGVGGEMWKRDHERGGGRSSFGIEGGRETVSQSLGETISRSEPSSAMSAFTFVPQHLEASGFGMMEKWSAEEDEETLMKPDSPETLHVEQPSGALAFRSNKAAVMGSEMSPLIRSVGFGGGFTFTFLFESPDRGGGEEAQKRQVLFDNGRGFQVVLLPAAGVVRESETVEEETAAEGSEGGSKMSEEERGEVNLAEFRFGLQWNDDAGSGASSFLATTCRGGQRMFAVTGYMIKPGRLKFRLYHEVANSEPIELGSWEQTADDTDLLQRASAAGNWTIGCDRLKEDCFFGSLLAWKVEFESIISRPQDMGLGMQALSDAAGRTRACGNGLVEEGEQCDFRAKGAENCDCSCQVECPDFETGYRLAERHMEAVGGQGKGRGAWRHIQCGSGFSSQDLSKDDDIVRCADGGMWTETALKCFRDCTETFESSSKFVEGVAISGDTHSTRHNTRLGVVCRAGLDTAVGIEKDGHAVTCSDGQWSPVPFQCFPPCPLYPPVLDGGMLHVQPAEGSLQHGAVRTLKCSAGSSAATGVNGEEIRCVQGAWEERTLSCEVNCRPFELPKGFFEFADTEVKGKLMELTQFGAAVTVQCSSEGSAVGGEKKFTSRCAGGAWTEVLLECRRRCASQADFPLPGDKSRFVIDSFGNGHGERTTVRCADGYGVPGEAQEVLCVDGEFERVEIQCEPHCPPFPDDRSIDVLPGTDPRSKKVQCAAGYHSISSGTEEEVKRVEGDWARRTLTCIADCDTEQIRTGRLLCDANSNGDCRGPMTISFKPRVISVLASSERASETMATGNETTNATDANRTLSVPHTIKYLDSVVARCNSEQGYVSADGNLEAVDELVCMGDPEVMQPAPFERLRGFSMVSLDCTRHCSMEPFSRLADSPAYSVEVRQPNETAFHKPKAQDGFLVVPSGQVRVSCEPSFGSEEQVITCVDGRFSENPTITCGTHCTKDELPSRLHAGYGPARRITGGLNEHAIPEDSDLIPHGAVFAVGCADGYSPLVDSSSGETEEQIECNDGHLGKVSLLCMKDCNALAWPDTERYEVEGFSRHHGASVNVTCREGHHGPSDWLWKNMKKRKPEEGETEGIEEETEYEEITCTDGAWVPQTLRCFRDCPAFLPSGLDKSRDRYRVLDPVAQLNGSRVVVSPEELAHLHSVYRHSDALEVVCNTENFHHNITASPEGVTVCVDGVWQPHGLVCRTDCVPEEFPITAAMNTEVTTVTSWEEGEEPPMTFMNELGVRIPMRHNSTFHLRCREPFTVFKGEPEVSFIQCIDGKFLGSPLDCQPPCVFSDLRQSLLRRQGLSSEGPHHKDLGGGAFKTGVYVVKPAEGTDIEAERPGGTLNLTCANGAVSTAGILRLQTLTCQNGQYDKFDLSCYRTTPGFRKPREGQLRCNNGEWGARDVSCYPSCPPVEMDSFPNIDFPNNDHTTSKRHGDKIEIMCKPNYGPTLSPQKDGTELAEKSDEDYKAGEGYVGFLVCDEGQWVGNVLECFAECPNLTPPPNSHFVILSGKDGTPNTGDDEGDGEATAFVETAEEEEELMVLDGTEKFIRCQDAEKKEYKYNQHSPCFEGSANVFDLSGNNVTSAECAEERCTAGREPVPWAPYLVWESFLRKDLKWAQAPDKADQMFKEATHPGDAHVIVCNQAKQFAPVWRHTENMGLEQQTEDLSGVVTCKNGRWSWVDFTCDRGCKGSFDLYAPGKNFWFPFFTQINRQPNVNQLEYWRTHRLPSGHNMNPHKRASFGHMQGPLNWEINNWISTHDGIGRGDAVPWDLIRKTLKERGGSPFKDHDVAAGAGNTPEDEMVPLDRYWAMFGPGCCDPLNCWKGRYSRRSDICLRRIYGRGSWVAFQMLDGAGRRDAAAPVYFSFCNPRGTFVGGTDHPMLARAGKPEAEKLFESFPANRELDYGVNETFKHAWESSKMDSGEGNWFTFSMPVVPQYGSLEGFQWPETLDVLSLRANQLSGNVSRLVFPPSLQILDVAGNRLEGDISGLRLPESLVELYLDDNFLSGILRNLELPAGLKVFSINGNRVRGDVADVRWPPRLEALMMGVNELSGDIAYLNWPDGLIHLDAQRNAIGGRVEDILWPSTLEELDLGYNVFSGSFARARWPAALRSLSLRANSVGGELGDIEVLSHLEKFDLMRNHLSGDLCEVTWPASLKHIGLSENDLRGQLSECKWPERLERLVLNDNRLQGSLEGLLWPASLRWLHLSGNRLAGSIEKVVWPPALQSLGLDFNFLTGPVGSPPPSLSSLSISNNRLDGALHRFVFGTALRTANLAGNRLSGRLEDIHLPAGLTRLSLERNALEGDLAQVQWPSTLESLDVAHNRIRGDACSVLWPRMMKRLSLGDNQLIGRIDHCSFPDSLVDLSLNSNQLQGKLTGARWPQQVVRLNVSDNGLTGELEIADFNNATVVDVSHNQLTGKQVQRLHITPLPSLLSACVRLIRSVRVERVPVE</sequence>
<evidence type="ECO:0000259" key="20">
    <source>
        <dbReference type="SMART" id="SM00032"/>
    </source>
</evidence>
<keyword evidence="6 18" id="KW-0812">Transmembrane</keyword>
<evidence type="ECO:0000256" key="14">
    <source>
        <dbReference type="ARBA" id="ARBA00023180"/>
    </source>
</evidence>
<dbReference type="Gene3D" id="1.10.287.770">
    <property type="entry name" value="YojJ-like"/>
    <property type="match status" value="1"/>
</dbReference>
<keyword evidence="14" id="KW-0325">Glycoprotein</keyword>
<protein>
    <recommendedName>
        <fullName evidence="20">Sushi domain-containing protein</fullName>
    </recommendedName>
</protein>
<reference evidence="21" key="1">
    <citation type="submission" date="2014-11" db="EMBL/GenBank/DDBJ databases">
        <authorList>
            <person name="Otto D Thomas"/>
            <person name="Naeem Raeece"/>
        </authorList>
    </citation>
    <scope>NUCLEOTIDE SEQUENCE</scope>
</reference>
<dbReference type="InterPro" id="IPR001873">
    <property type="entry name" value="ENaC"/>
</dbReference>
<evidence type="ECO:0000256" key="5">
    <source>
        <dbReference type="ARBA" id="ARBA00022475"/>
    </source>
</evidence>
<feature type="region of interest" description="Disordered" evidence="19">
    <location>
        <begin position="639"/>
        <end position="658"/>
    </location>
</feature>
<dbReference type="Gene3D" id="1.10.287.820">
    <property type="entry name" value="Acid-sensing ion channel domain"/>
    <property type="match status" value="1"/>
</dbReference>
<keyword evidence="5" id="KW-1003">Cell membrane</keyword>
<feature type="region of interest" description="Disordered" evidence="19">
    <location>
        <begin position="842"/>
        <end position="863"/>
    </location>
</feature>
<evidence type="ECO:0000256" key="7">
    <source>
        <dbReference type="ARBA" id="ARBA00022729"/>
    </source>
</evidence>
<name>A0A0G4FLR3_9ALVE</name>
<evidence type="ECO:0000256" key="6">
    <source>
        <dbReference type="ARBA" id="ARBA00022692"/>
    </source>
</evidence>
<keyword evidence="10 18" id="KW-0406">Ion transport</keyword>
<dbReference type="PhylomeDB" id="A0A0G4FLR3"/>
<evidence type="ECO:0000256" key="2">
    <source>
        <dbReference type="ARBA" id="ARBA00004236"/>
    </source>
</evidence>
<feature type="compositionally biased region" description="Polar residues" evidence="19">
    <location>
        <begin position="580"/>
        <end position="591"/>
    </location>
</feature>
<evidence type="ECO:0000256" key="12">
    <source>
        <dbReference type="ARBA" id="ARBA00023157"/>
    </source>
</evidence>
<dbReference type="SMART" id="SM00032">
    <property type="entry name" value="CCP"/>
    <property type="match status" value="7"/>
</dbReference>
<evidence type="ECO:0000256" key="9">
    <source>
        <dbReference type="ARBA" id="ARBA00023053"/>
    </source>
</evidence>
<dbReference type="SUPFAM" id="SSF52058">
    <property type="entry name" value="L domain-like"/>
    <property type="match status" value="2"/>
</dbReference>
<dbReference type="GO" id="GO:0012505">
    <property type="term" value="C:endomembrane system"/>
    <property type="evidence" value="ECO:0007669"/>
    <property type="project" value="UniProtKB-SubCell"/>
</dbReference>
<evidence type="ECO:0000256" key="15">
    <source>
        <dbReference type="ARBA" id="ARBA00023201"/>
    </source>
</evidence>
<keyword evidence="11" id="KW-0472">Membrane</keyword>
<keyword evidence="9" id="KW-0915">Sodium</keyword>